<keyword evidence="3" id="KW-1185">Reference proteome</keyword>
<dbReference type="OrthoDB" id="2856575at2"/>
<name>A0A3T1DCI5_9BACL</name>
<dbReference type="SUPFAM" id="SSF55729">
    <property type="entry name" value="Acyl-CoA N-acyltransferases (Nat)"/>
    <property type="match status" value="1"/>
</dbReference>
<feature type="domain" description="N-acyl amino acid synthase FeeM catalytic core" evidence="1">
    <location>
        <begin position="20"/>
        <end position="171"/>
    </location>
</feature>
<dbReference type="InterPro" id="IPR054597">
    <property type="entry name" value="FeeM_cat"/>
</dbReference>
<gene>
    <name evidence="2" type="ORF">KCTCHS21_52110</name>
</gene>
<evidence type="ECO:0000259" key="1">
    <source>
        <dbReference type="Pfam" id="PF21926"/>
    </source>
</evidence>
<organism evidence="2 3">
    <name type="scientific">Cohnella abietis</name>
    <dbReference type="NCBI Taxonomy" id="2507935"/>
    <lineage>
        <taxon>Bacteria</taxon>
        <taxon>Bacillati</taxon>
        <taxon>Bacillota</taxon>
        <taxon>Bacilli</taxon>
        <taxon>Bacillales</taxon>
        <taxon>Paenibacillaceae</taxon>
        <taxon>Cohnella</taxon>
    </lineage>
</organism>
<dbReference type="AlphaFoldDB" id="A0A3T1DCI5"/>
<proteinExistence type="predicted"/>
<dbReference type="Gene3D" id="3.40.630.30">
    <property type="match status" value="1"/>
</dbReference>
<dbReference type="EMBL" id="AP019400">
    <property type="protein sequence ID" value="BBI35812.1"/>
    <property type="molecule type" value="Genomic_DNA"/>
</dbReference>
<dbReference type="InterPro" id="IPR016181">
    <property type="entry name" value="Acyl_CoA_acyltransferase"/>
</dbReference>
<reference evidence="2 3" key="1">
    <citation type="submission" date="2019-01" db="EMBL/GenBank/DDBJ databases">
        <title>Complete genome sequence of Cohnella hallensis HS21 isolated from Korean fir (Abies koreana) rhizospheric soil.</title>
        <authorList>
            <person name="Jiang L."/>
            <person name="Kang S.W."/>
            <person name="Kim S."/>
            <person name="Jung J."/>
            <person name="Kim C.Y."/>
            <person name="Kim D.H."/>
            <person name="Kim S.W."/>
            <person name="Lee J."/>
        </authorList>
    </citation>
    <scope>NUCLEOTIDE SEQUENCE [LARGE SCALE GENOMIC DNA]</scope>
    <source>
        <strain evidence="2 3">HS21</strain>
    </source>
</reference>
<evidence type="ECO:0000313" key="2">
    <source>
        <dbReference type="EMBL" id="BBI35812.1"/>
    </source>
</evidence>
<dbReference type="Pfam" id="PF21926">
    <property type="entry name" value="FeeM"/>
    <property type="match status" value="1"/>
</dbReference>
<dbReference type="KEGG" id="cohn:KCTCHS21_52110"/>
<evidence type="ECO:0000313" key="3">
    <source>
        <dbReference type="Proteomes" id="UP000289856"/>
    </source>
</evidence>
<accession>A0A3T1DCI5</accession>
<sequence>MKNDSAYVYSVARGKLREKAVKLHFERYLEVGFFDKGESDPYEADSVYFTAQTIQSEDAVGVTRLIFDKLDDLPTLKNFNIYDLEKARLLQLEPSRYAELSAFTKLPAHDVALGLIKTVFQYSEQVGITHWICCVDERVYNYMNRVFKFPFRTIGEAKVYLGSKSIPCVLILDEILATIKEERVPLYEYFVERQTRYLEVIQ</sequence>
<protein>
    <recommendedName>
        <fullName evidence="1">N-acyl amino acid synthase FeeM catalytic core domain-containing protein</fullName>
    </recommendedName>
</protein>
<dbReference type="Proteomes" id="UP000289856">
    <property type="component" value="Chromosome"/>
</dbReference>
<dbReference type="RefSeq" id="WP_130614798.1">
    <property type="nucleotide sequence ID" value="NZ_AP019400.1"/>
</dbReference>